<proteinExistence type="predicted"/>
<comment type="caution">
    <text evidence="1">The sequence shown here is derived from an EMBL/GenBank/DDBJ whole genome shotgun (WGS) entry which is preliminary data.</text>
</comment>
<keyword evidence="2" id="KW-1185">Reference proteome</keyword>
<evidence type="ECO:0000313" key="1">
    <source>
        <dbReference type="EMBL" id="MCZ2720215.1"/>
    </source>
</evidence>
<reference evidence="1" key="1">
    <citation type="submission" date="2022-12" db="EMBL/GenBank/DDBJ databases">
        <title>Marinomonas 15G1-11 sp. nov, isolated from marine algae.</title>
        <authorList>
            <person name="Butt M."/>
            <person name="Choi D.G."/>
            <person name="Kim J.M."/>
            <person name="Lee J.K."/>
            <person name="Baek J.H."/>
            <person name="Jeon C.O."/>
        </authorList>
    </citation>
    <scope>NUCLEOTIDE SEQUENCE</scope>
    <source>
        <strain evidence="1">15G1-11</strain>
    </source>
</reference>
<dbReference type="RefSeq" id="WP_269121932.1">
    <property type="nucleotide sequence ID" value="NZ_JAPUBN010000006.1"/>
</dbReference>
<gene>
    <name evidence="1" type="ORF">O1D97_00800</name>
</gene>
<name>A0ABT4JPC8_9GAMM</name>
<sequence length="356" mass="39677">MIKQCALGAALCILITGCSTLTDHREDYKTVKTNSDTLQYPEGIKAPIDRLYIPNEGRIAHLDDIKVPQIPAPPTIYHALTPVHISSTGDHFQLIVPASVKVTENLLTNFLTGMYGDGDPIRSNIEGSIETQVFTSSSESRLASIWRAITRLPSKGIALQYKLAEQLGGTKIEIRYRNESSDGVVSEWASPEKSQFAETSVVRLWGVLGKQLSDNAVFLSSQSSVNTTPLWVDHRGHFVLRLNDNNDQSIDSILSMGGLYLLSTAPNTLSLKPEAELPKIGDIVDFKIPFITQDESKPSSIKSRRRNLDDVEWDEKIYNFKIDANTLGKFLVIDFSDVDYPELRSYQVMSRFINPS</sequence>
<protein>
    <submittedName>
        <fullName evidence="1">Uncharacterized protein</fullName>
    </submittedName>
</protein>
<evidence type="ECO:0000313" key="2">
    <source>
        <dbReference type="Proteomes" id="UP001149719"/>
    </source>
</evidence>
<dbReference type="EMBL" id="JAPUBN010000006">
    <property type="protein sequence ID" value="MCZ2720215.1"/>
    <property type="molecule type" value="Genomic_DNA"/>
</dbReference>
<organism evidence="1 2">
    <name type="scientific">Marinomonas phaeophyticola</name>
    <dbReference type="NCBI Taxonomy" id="3004091"/>
    <lineage>
        <taxon>Bacteria</taxon>
        <taxon>Pseudomonadati</taxon>
        <taxon>Pseudomonadota</taxon>
        <taxon>Gammaproteobacteria</taxon>
        <taxon>Oceanospirillales</taxon>
        <taxon>Oceanospirillaceae</taxon>
        <taxon>Marinomonas</taxon>
    </lineage>
</organism>
<dbReference type="Proteomes" id="UP001149719">
    <property type="component" value="Unassembled WGS sequence"/>
</dbReference>
<dbReference type="PROSITE" id="PS51257">
    <property type="entry name" value="PROKAR_LIPOPROTEIN"/>
    <property type="match status" value="1"/>
</dbReference>
<accession>A0ABT4JPC8</accession>